<comment type="caution">
    <text evidence="4">The sequence shown here is derived from an EMBL/GenBank/DDBJ whole genome shotgun (WGS) entry which is preliminary data.</text>
</comment>
<evidence type="ECO:0000313" key="4">
    <source>
        <dbReference type="EMBL" id="KCZ71012.1"/>
    </source>
</evidence>
<organism evidence="4 5">
    <name type="scientific">Candidatus Methanoperedens nitratireducens</name>
    <dbReference type="NCBI Taxonomy" id="1392998"/>
    <lineage>
        <taxon>Archaea</taxon>
        <taxon>Methanobacteriati</taxon>
        <taxon>Methanobacteriota</taxon>
        <taxon>Stenosarchaea group</taxon>
        <taxon>Methanomicrobia</taxon>
        <taxon>Methanosarcinales</taxon>
        <taxon>ANME-2 cluster</taxon>
        <taxon>Candidatus Methanoperedentaceae</taxon>
        <taxon>Candidatus Methanoperedens</taxon>
    </lineage>
</organism>
<proteinExistence type="predicted"/>
<evidence type="ECO:0000256" key="1">
    <source>
        <dbReference type="ARBA" id="ARBA00023125"/>
    </source>
</evidence>
<reference evidence="4 5" key="1">
    <citation type="journal article" date="2013" name="Nature">
        <title>Anaerobic oxidation of methane coupled to nitrate reduction in a novel archaeal lineage.</title>
        <authorList>
            <person name="Haroon M.F."/>
            <person name="Hu S."/>
            <person name="Shi Y."/>
            <person name="Imelfort M."/>
            <person name="Keller J."/>
            <person name="Hugenholtz P."/>
            <person name="Yuan Z."/>
            <person name="Tyson G.W."/>
        </authorList>
    </citation>
    <scope>NUCLEOTIDE SEQUENCE [LARGE SCALE GENOMIC DNA]</scope>
    <source>
        <strain evidence="4 5">ANME-2d</strain>
    </source>
</reference>
<dbReference type="OrthoDB" id="33505at2157"/>
<dbReference type="GO" id="GO:0003677">
    <property type="term" value="F:DNA binding"/>
    <property type="evidence" value="ECO:0007669"/>
    <property type="project" value="UniProtKB-KW"/>
</dbReference>
<protein>
    <submittedName>
        <fullName evidence="4">Transposase</fullName>
    </submittedName>
</protein>
<gene>
    <name evidence="4" type="ORF">ANME2D_03041</name>
</gene>
<dbReference type="Pfam" id="PF07282">
    <property type="entry name" value="Cas12f1-like_TNB"/>
    <property type="match status" value="1"/>
</dbReference>
<dbReference type="RefSeq" id="WP_048093110.1">
    <property type="nucleotide sequence ID" value="NZ_JMIY01000007.1"/>
</dbReference>
<sequence length="446" mass="52090">MRIQKTIKVPVHYDTTNTKLGILDRLTARITYCIMLISELITEETEIDRHTIRKLVKDNNIALRTGLSAGFIDQCVDKVIWAWRSYKKHHKKWEAKVKRAEERVASSRDEKERAKREKFLEKLFKREPSKPSFNEKTPCRFDYRTGNVEMGKGKFSPLWIHISTLEKRKTIDIPLNPSQYHLNQLKNAEINDFEIIKHGKKYYIHISITKMVEDKPISSIGGIDQGLNRTVAVVLLRGPFPREEHLLDAAKRDLLDKYDAIIASLQEAEKWDKLRELRNKRANVSTYYDWCLANQVAEFTEGSMIAIGDTNFRQTQFRGNGMPSLRKRIGKWSYSRQREFIALKRAENGYPTLMTDEYNTSRRCHICGSMLTTRKWVYGYSYILCHSCKAKIDADFNAAYNISHKIDATAIWMYNSSIERYNALQCRDDWLKVQMNMEGEKPHASA</sequence>
<dbReference type="InterPro" id="IPR010095">
    <property type="entry name" value="Cas12f1-like_TNB"/>
</dbReference>
<keyword evidence="1" id="KW-0238">DNA-binding</keyword>
<evidence type="ECO:0000256" key="2">
    <source>
        <dbReference type="SAM" id="Coils"/>
    </source>
</evidence>
<keyword evidence="2" id="KW-0175">Coiled coil</keyword>
<accession>A0A062V0W5</accession>
<dbReference type="AlphaFoldDB" id="A0A062V0W5"/>
<dbReference type="Proteomes" id="UP000027153">
    <property type="component" value="Unassembled WGS sequence"/>
</dbReference>
<keyword evidence="5" id="KW-1185">Reference proteome</keyword>
<feature type="coiled-coil region" evidence="2">
    <location>
        <begin position="90"/>
        <end position="117"/>
    </location>
</feature>
<dbReference type="EMBL" id="JMIY01000007">
    <property type="protein sequence ID" value="KCZ71012.1"/>
    <property type="molecule type" value="Genomic_DNA"/>
</dbReference>
<evidence type="ECO:0000259" key="3">
    <source>
        <dbReference type="Pfam" id="PF07282"/>
    </source>
</evidence>
<name>A0A062V0W5_9EURY</name>
<evidence type="ECO:0000313" key="5">
    <source>
        <dbReference type="Proteomes" id="UP000027153"/>
    </source>
</evidence>
<feature type="domain" description="Cas12f1-like TNB" evidence="3">
    <location>
        <begin position="334"/>
        <end position="402"/>
    </location>
</feature>